<dbReference type="AlphaFoldDB" id="A0A7X5XRZ3"/>
<accession>A0A7X5XRZ3</accession>
<keyword evidence="1" id="KW-0812">Transmembrane</keyword>
<feature type="transmembrane region" description="Helical" evidence="1">
    <location>
        <begin position="56"/>
        <end position="75"/>
    </location>
</feature>
<dbReference type="EMBL" id="JAATIT010000003">
    <property type="protein sequence ID" value="NJB90195.1"/>
    <property type="molecule type" value="Genomic_DNA"/>
</dbReference>
<feature type="transmembrane region" description="Helical" evidence="1">
    <location>
        <begin position="145"/>
        <end position="171"/>
    </location>
</feature>
<evidence type="ECO:0000256" key="1">
    <source>
        <dbReference type="SAM" id="Phobius"/>
    </source>
</evidence>
<keyword evidence="1" id="KW-0472">Membrane</keyword>
<gene>
    <name evidence="2" type="ORF">GGR90_002389</name>
</gene>
<feature type="transmembrane region" description="Helical" evidence="1">
    <location>
        <begin position="114"/>
        <end position="133"/>
    </location>
</feature>
<name>A0A7X5XRZ3_9SPHN</name>
<sequence length="262" mass="29042">MIALTIILCIFLVLLFTSRQSYPWAIAVAVPIYAWLCWIITRPLPISSNWGAVDRFIIWIALFLSIIPALLRLMFVHRSFDESPSEIDWKPVQASSLFVAIWGGAWLLTPTVPALAGAATCVTIGLLVSVAMFGIARRMPRHRVILVTAGTAMITGVIAILIWPLAVVLAAEQRAAGRPYCLMVAQGINYRTANNLLDLTPLIMRGHEGRRSAANYHGELLISGEANRNWSYEQVDFFDESRDNKPPNCVAAVGFARNLPWL</sequence>
<dbReference type="Proteomes" id="UP000535078">
    <property type="component" value="Unassembled WGS sequence"/>
</dbReference>
<evidence type="ECO:0000313" key="3">
    <source>
        <dbReference type="Proteomes" id="UP000535078"/>
    </source>
</evidence>
<keyword evidence="1" id="KW-1133">Transmembrane helix</keyword>
<keyword evidence="3" id="KW-1185">Reference proteome</keyword>
<evidence type="ECO:0000313" key="2">
    <source>
        <dbReference type="EMBL" id="NJB90195.1"/>
    </source>
</evidence>
<proteinExistence type="predicted"/>
<reference evidence="2 3" key="1">
    <citation type="submission" date="2020-03" db="EMBL/GenBank/DDBJ databases">
        <title>Genomic Encyclopedia of Type Strains, Phase IV (KMG-IV): sequencing the most valuable type-strain genomes for metagenomic binning, comparative biology and taxonomic classification.</title>
        <authorList>
            <person name="Goeker M."/>
        </authorList>
    </citation>
    <scope>NUCLEOTIDE SEQUENCE [LARGE SCALE GENOMIC DNA]</scope>
    <source>
        <strain evidence="2 3">DSM 25229</strain>
    </source>
</reference>
<protein>
    <submittedName>
        <fullName evidence="2">Uncharacterized protein</fullName>
    </submittedName>
</protein>
<comment type="caution">
    <text evidence="2">The sequence shown here is derived from an EMBL/GenBank/DDBJ whole genome shotgun (WGS) entry which is preliminary data.</text>
</comment>
<organism evidence="2 3">
    <name type="scientific">Sphingopyxis italica</name>
    <dbReference type="NCBI Taxonomy" id="1129133"/>
    <lineage>
        <taxon>Bacteria</taxon>
        <taxon>Pseudomonadati</taxon>
        <taxon>Pseudomonadota</taxon>
        <taxon>Alphaproteobacteria</taxon>
        <taxon>Sphingomonadales</taxon>
        <taxon>Sphingomonadaceae</taxon>
        <taxon>Sphingopyxis</taxon>
    </lineage>
</organism>